<keyword evidence="2" id="KW-0472">Membrane</keyword>
<name>A0A2A6FSG7_9MICO</name>
<gene>
    <name evidence="4" type="ORF">B5766_05630</name>
</gene>
<dbReference type="Pfam" id="PF07987">
    <property type="entry name" value="DUF1775"/>
    <property type="match status" value="1"/>
</dbReference>
<dbReference type="AlphaFoldDB" id="A0A2A6FSG7"/>
<evidence type="ECO:0000259" key="3">
    <source>
        <dbReference type="Pfam" id="PF07987"/>
    </source>
</evidence>
<proteinExistence type="predicted"/>
<comment type="caution">
    <text evidence="4">The sequence shown here is derived from an EMBL/GenBank/DDBJ whole genome shotgun (WGS) entry which is preliminary data.</text>
</comment>
<organism evidence="4 5">
    <name type="scientific">Candidatus Lumbricidiphila eiseniae</name>
    <dbReference type="NCBI Taxonomy" id="1969409"/>
    <lineage>
        <taxon>Bacteria</taxon>
        <taxon>Bacillati</taxon>
        <taxon>Actinomycetota</taxon>
        <taxon>Actinomycetes</taxon>
        <taxon>Micrococcales</taxon>
        <taxon>Microbacteriaceae</taxon>
        <taxon>Candidatus Lumbricidiphila</taxon>
    </lineage>
</organism>
<feature type="domain" description="YncI copper-binding" evidence="3">
    <location>
        <begin position="57"/>
        <end position="204"/>
    </location>
</feature>
<keyword evidence="2" id="KW-1133">Transmembrane helix</keyword>
<dbReference type="EMBL" id="NAEP01000032">
    <property type="protein sequence ID" value="PDQ35541.1"/>
    <property type="molecule type" value="Genomic_DNA"/>
</dbReference>
<dbReference type="CDD" id="cd08545">
    <property type="entry name" value="YcnI_like"/>
    <property type="match status" value="1"/>
</dbReference>
<sequence length="278" mass="29632">MLTPYWHVGTALVRHHTTHTGRVLMNPRTMRPLLIAGAASLGALTLMFTGEHAARAHVDVTSTTAEAGSQALLTFNVPHGCNGSATTKLSLRMPDGINTVIPTVNSNWTIEKVIENLATPQKDSKGAEITQRIAKIDYTAKTPLPADYRDTFTLSLRLPETAAGTTLYFPTIQTCEKGDNAWAEIPAAGQTSHDLKLPAPAISVISPSNKNTHTQTTHTTDKAQGNTVNSVDQTPLVVSSLAVGALGLIVGSIALLRTRTQRRISQPTPPTSTTSSIE</sequence>
<evidence type="ECO:0000313" key="4">
    <source>
        <dbReference type="EMBL" id="PDQ35541.1"/>
    </source>
</evidence>
<protein>
    <recommendedName>
        <fullName evidence="3">YncI copper-binding domain-containing protein</fullName>
    </recommendedName>
</protein>
<evidence type="ECO:0000313" key="5">
    <source>
        <dbReference type="Proteomes" id="UP000219994"/>
    </source>
</evidence>
<feature type="region of interest" description="Disordered" evidence="1">
    <location>
        <begin position="206"/>
        <end position="227"/>
    </location>
</feature>
<evidence type="ECO:0000256" key="1">
    <source>
        <dbReference type="SAM" id="MobiDB-lite"/>
    </source>
</evidence>
<dbReference type="InterPro" id="IPR012533">
    <property type="entry name" value="YcnI-copper_dom"/>
</dbReference>
<evidence type="ECO:0000256" key="2">
    <source>
        <dbReference type="SAM" id="Phobius"/>
    </source>
</evidence>
<dbReference type="Gene3D" id="2.60.40.2230">
    <property type="entry name" value="Uncharacterised protein YcnI-like PF07987, DUF1775"/>
    <property type="match status" value="1"/>
</dbReference>
<dbReference type="Proteomes" id="UP000219994">
    <property type="component" value="Unassembled WGS sequence"/>
</dbReference>
<keyword evidence="2" id="KW-0812">Transmembrane</keyword>
<dbReference type="InterPro" id="IPR038507">
    <property type="entry name" value="YcnI-like_sf"/>
</dbReference>
<accession>A0A2A6FSG7</accession>
<reference evidence="5" key="1">
    <citation type="submission" date="2017-03" db="EMBL/GenBank/DDBJ databases">
        <authorList>
            <person name="Lund M.B."/>
        </authorList>
    </citation>
    <scope>NUCLEOTIDE SEQUENCE [LARGE SCALE GENOMIC DNA]</scope>
</reference>
<feature type="transmembrane region" description="Helical" evidence="2">
    <location>
        <begin position="236"/>
        <end position="256"/>
    </location>
</feature>